<dbReference type="PANTHER" id="PTHR45632:SF3">
    <property type="entry name" value="KELCH-LIKE PROTEIN 32"/>
    <property type="match status" value="1"/>
</dbReference>
<dbReference type="PROSITE" id="PS50097">
    <property type="entry name" value="BTB"/>
    <property type="match status" value="1"/>
</dbReference>
<keyword evidence="6" id="KW-1185">Reference proteome</keyword>
<evidence type="ECO:0000259" key="4">
    <source>
        <dbReference type="PROSITE" id="PS50097"/>
    </source>
</evidence>
<reference evidence="5 6" key="1">
    <citation type="submission" date="2020-11" db="EMBL/GenBank/DDBJ databases">
        <authorList>
            <person name="Wallbank WR R."/>
            <person name="Pardo Diaz C."/>
            <person name="Kozak K."/>
            <person name="Martin S."/>
            <person name="Jiggins C."/>
            <person name="Moest M."/>
            <person name="Warren A I."/>
            <person name="Generalovic N T."/>
            <person name="Byers J.R.P. K."/>
            <person name="Montejo-Kovacevich G."/>
            <person name="Yen C E."/>
        </authorList>
    </citation>
    <scope>NUCLEOTIDE SEQUENCE [LARGE SCALE GENOMIC DNA]</scope>
</reference>
<dbReference type="OrthoDB" id="6418787at2759"/>
<dbReference type="InterPro" id="IPR000210">
    <property type="entry name" value="BTB/POZ_dom"/>
</dbReference>
<gene>
    <name evidence="5" type="ORF">HERILL_LOCUS15887</name>
</gene>
<feature type="domain" description="BTB" evidence="4">
    <location>
        <begin position="30"/>
        <end position="99"/>
    </location>
</feature>
<dbReference type="Gene3D" id="1.25.40.420">
    <property type="match status" value="1"/>
</dbReference>
<evidence type="ECO:0000256" key="2">
    <source>
        <dbReference type="ARBA" id="ARBA00022737"/>
    </source>
</evidence>
<feature type="compositionally biased region" description="Polar residues" evidence="3">
    <location>
        <begin position="224"/>
        <end position="237"/>
    </location>
</feature>
<dbReference type="Pfam" id="PF07707">
    <property type="entry name" value="BACK"/>
    <property type="match status" value="1"/>
</dbReference>
<dbReference type="Proteomes" id="UP000594454">
    <property type="component" value="Chromosome 6"/>
</dbReference>
<evidence type="ECO:0000256" key="3">
    <source>
        <dbReference type="SAM" id="MobiDB-lite"/>
    </source>
</evidence>
<dbReference type="AlphaFoldDB" id="A0A7R8V6I0"/>
<dbReference type="Pfam" id="PF00651">
    <property type="entry name" value="BTB"/>
    <property type="match status" value="1"/>
</dbReference>
<keyword evidence="2" id="KW-0677">Repeat</keyword>
<evidence type="ECO:0000313" key="6">
    <source>
        <dbReference type="Proteomes" id="UP000594454"/>
    </source>
</evidence>
<dbReference type="PANTHER" id="PTHR45632">
    <property type="entry name" value="LD33804P"/>
    <property type="match status" value="1"/>
</dbReference>
<evidence type="ECO:0000256" key="1">
    <source>
        <dbReference type="ARBA" id="ARBA00022441"/>
    </source>
</evidence>
<organism evidence="5 6">
    <name type="scientific">Hermetia illucens</name>
    <name type="common">Black soldier fly</name>
    <dbReference type="NCBI Taxonomy" id="343691"/>
    <lineage>
        <taxon>Eukaryota</taxon>
        <taxon>Metazoa</taxon>
        <taxon>Ecdysozoa</taxon>
        <taxon>Arthropoda</taxon>
        <taxon>Hexapoda</taxon>
        <taxon>Insecta</taxon>
        <taxon>Pterygota</taxon>
        <taxon>Neoptera</taxon>
        <taxon>Endopterygota</taxon>
        <taxon>Diptera</taxon>
        <taxon>Brachycera</taxon>
        <taxon>Stratiomyomorpha</taxon>
        <taxon>Stratiomyidae</taxon>
        <taxon>Hermetiinae</taxon>
        <taxon>Hermetia</taxon>
    </lineage>
</organism>
<accession>A0A7R8V6I0</accession>
<sequence>MYVIEKLQQKYHFKWMFEKFLEYRNTSQYCDVVISVRGVNFEAHRLVLCCSSPYFRILLEGRPMPENIEEQPFELYQLKPQAFEEILQFMYTGAVEINKDNVIEIYKASYFLQVDWLSDVCLRFMRAHIDKENCIPLWKLAGLYSLSRLRTSTCKYASVFLEDIMEINEYLELGITDIKLLLVSTEVSPRLREKVTSAIMRWIQHDEDARKIYENELLTLASTTNTPRVQRNSNTMGSRREHHESRRHGKLKVKKVLIYLIINANQKMGH</sequence>
<dbReference type="SMART" id="SM00875">
    <property type="entry name" value="BACK"/>
    <property type="match status" value="1"/>
</dbReference>
<dbReference type="InterPro" id="IPR011333">
    <property type="entry name" value="SKP1/BTB/POZ_sf"/>
</dbReference>
<evidence type="ECO:0000313" key="5">
    <source>
        <dbReference type="EMBL" id="CAD7093613.1"/>
    </source>
</evidence>
<dbReference type="EMBL" id="LR899014">
    <property type="protein sequence ID" value="CAD7093613.1"/>
    <property type="molecule type" value="Genomic_DNA"/>
</dbReference>
<dbReference type="InterPro" id="IPR011705">
    <property type="entry name" value="BACK"/>
</dbReference>
<dbReference type="InParanoid" id="A0A7R8V6I0"/>
<dbReference type="SUPFAM" id="SSF54695">
    <property type="entry name" value="POZ domain"/>
    <property type="match status" value="1"/>
</dbReference>
<name>A0A7R8V6I0_HERIL</name>
<dbReference type="Gene3D" id="3.30.710.10">
    <property type="entry name" value="Potassium Channel Kv1.1, Chain A"/>
    <property type="match status" value="1"/>
</dbReference>
<proteinExistence type="predicted"/>
<feature type="region of interest" description="Disordered" evidence="3">
    <location>
        <begin position="224"/>
        <end position="248"/>
    </location>
</feature>
<protein>
    <recommendedName>
        <fullName evidence="4">BTB domain-containing protein</fullName>
    </recommendedName>
</protein>
<dbReference type="SMART" id="SM00225">
    <property type="entry name" value="BTB"/>
    <property type="match status" value="1"/>
</dbReference>
<keyword evidence="1" id="KW-0880">Kelch repeat</keyword>